<protein>
    <submittedName>
        <fullName evidence="1">Uncharacterized protein</fullName>
    </submittedName>
</protein>
<evidence type="ECO:0000313" key="2">
    <source>
        <dbReference type="Proteomes" id="UP000192578"/>
    </source>
</evidence>
<organism evidence="1 2">
    <name type="scientific">Hypsibius exemplaris</name>
    <name type="common">Freshwater tardigrade</name>
    <dbReference type="NCBI Taxonomy" id="2072580"/>
    <lineage>
        <taxon>Eukaryota</taxon>
        <taxon>Metazoa</taxon>
        <taxon>Ecdysozoa</taxon>
        <taxon>Tardigrada</taxon>
        <taxon>Eutardigrada</taxon>
        <taxon>Parachela</taxon>
        <taxon>Hypsibioidea</taxon>
        <taxon>Hypsibiidae</taxon>
        <taxon>Hypsibius</taxon>
    </lineage>
</organism>
<name>A0A1W0X693_HYPEX</name>
<evidence type="ECO:0000313" key="1">
    <source>
        <dbReference type="EMBL" id="OQV22842.1"/>
    </source>
</evidence>
<dbReference type="EMBL" id="MTYJ01000015">
    <property type="protein sequence ID" value="OQV22842.1"/>
    <property type="molecule type" value="Genomic_DNA"/>
</dbReference>
<comment type="caution">
    <text evidence="1">The sequence shown here is derived from an EMBL/GenBank/DDBJ whole genome shotgun (WGS) entry which is preliminary data.</text>
</comment>
<sequence length="71" mass="7869">MRKLKNSAGVLAELFSFANGKELLAVRVCEKSLLVSRDNKKTAKAAIAEEAVDWLFTVLRDFDLSEKVVQG</sequence>
<dbReference type="Proteomes" id="UP000192578">
    <property type="component" value="Unassembled WGS sequence"/>
</dbReference>
<gene>
    <name evidence="1" type="ORF">BV898_03275</name>
</gene>
<keyword evidence="2" id="KW-1185">Reference proteome</keyword>
<accession>A0A1W0X693</accession>
<proteinExistence type="predicted"/>
<dbReference type="AlphaFoldDB" id="A0A1W0X693"/>
<reference evidence="2" key="1">
    <citation type="submission" date="2017-01" db="EMBL/GenBank/DDBJ databases">
        <title>Comparative genomics of anhydrobiosis in the tardigrade Hypsibius dujardini.</title>
        <authorList>
            <person name="Yoshida Y."/>
            <person name="Koutsovoulos G."/>
            <person name="Laetsch D."/>
            <person name="Stevens L."/>
            <person name="Kumar S."/>
            <person name="Horikawa D."/>
            <person name="Ishino K."/>
            <person name="Komine S."/>
            <person name="Tomita M."/>
            <person name="Blaxter M."/>
            <person name="Arakawa K."/>
        </authorList>
    </citation>
    <scope>NUCLEOTIDE SEQUENCE [LARGE SCALE GENOMIC DNA]</scope>
    <source>
        <strain evidence="2">Z151</strain>
    </source>
</reference>